<evidence type="ECO:0000256" key="1">
    <source>
        <dbReference type="ARBA" id="ARBA00008754"/>
    </source>
</evidence>
<protein>
    <submittedName>
        <fullName evidence="3">Ribose-5-phosphate isomerase</fullName>
        <ecNumber evidence="3">5.3.1.6</ecNumber>
    </submittedName>
</protein>
<dbReference type="EC" id="5.3.1.6" evidence="3"/>
<proteinExistence type="inferred from homology"/>
<dbReference type="InterPro" id="IPR036569">
    <property type="entry name" value="RpiB_LacA_LacB_sf"/>
</dbReference>
<organism evidence="3 4">
    <name type="scientific">Schaalia naturae</name>
    <dbReference type="NCBI Taxonomy" id="635203"/>
    <lineage>
        <taxon>Bacteria</taxon>
        <taxon>Bacillati</taxon>
        <taxon>Actinomycetota</taxon>
        <taxon>Actinomycetes</taxon>
        <taxon>Actinomycetales</taxon>
        <taxon>Actinomycetaceae</taxon>
        <taxon>Schaalia</taxon>
    </lineage>
</organism>
<evidence type="ECO:0000256" key="2">
    <source>
        <dbReference type="ARBA" id="ARBA00023235"/>
    </source>
</evidence>
<dbReference type="Proteomes" id="UP001596527">
    <property type="component" value="Unassembled WGS sequence"/>
</dbReference>
<dbReference type="EMBL" id="JBHTEF010000001">
    <property type="protein sequence ID" value="MFC7580049.1"/>
    <property type="molecule type" value="Genomic_DNA"/>
</dbReference>
<dbReference type="NCBIfam" id="TIGR02133">
    <property type="entry name" value="RPI_actino"/>
    <property type="match status" value="1"/>
</dbReference>
<gene>
    <name evidence="3" type="ORF">ACFQWG_02245</name>
</gene>
<name>A0ABW2SIV7_9ACTO</name>
<comment type="similarity">
    <text evidence="1">Belongs to the LacAB/RpiB family.</text>
</comment>
<dbReference type="Pfam" id="PF02502">
    <property type="entry name" value="LacAB_rpiB"/>
    <property type="match status" value="1"/>
</dbReference>
<reference evidence="4" key="1">
    <citation type="journal article" date="2019" name="Int. J. Syst. Evol. Microbiol.">
        <title>The Global Catalogue of Microorganisms (GCM) 10K type strain sequencing project: providing services to taxonomists for standard genome sequencing and annotation.</title>
        <authorList>
            <consortium name="The Broad Institute Genomics Platform"/>
            <consortium name="The Broad Institute Genome Sequencing Center for Infectious Disease"/>
            <person name="Wu L."/>
            <person name="Ma J."/>
        </authorList>
    </citation>
    <scope>NUCLEOTIDE SEQUENCE [LARGE SCALE GENOMIC DNA]</scope>
    <source>
        <strain evidence="4">CCUG 56698</strain>
    </source>
</reference>
<dbReference type="PANTHER" id="PTHR43732">
    <property type="entry name" value="RIBOSE 5-PHOSPHATE ISOMERASE-RELATED"/>
    <property type="match status" value="1"/>
</dbReference>
<dbReference type="NCBIfam" id="TIGR00689">
    <property type="entry name" value="rpiB_lacA_lacB"/>
    <property type="match status" value="1"/>
</dbReference>
<dbReference type="Gene3D" id="3.40.1400.10">
    <property type="entry name" value="Sugar-phosphate isomerase, RpiB/LacA/LacB"/>
    <property type="match status" value="1"/>
</dbReference>
<dbReference type="PANTHER" id="PTHR43732:SF1">
    <property type="entry name" value="RIBOSE 5-PHOSPHATE ISOMERASE"/>
    <property type="match status" value="1"/>
</dbReference>
<comment type="caution">
    <text evidence="3">The sequence shown here is derived from an EMBL/GenBank/DDBJ whole genome shotgun (WGS) entry which is preliminary data.</text>
</comment>
<evidence type="ECO:0000313" key="4">
    <source>
        <dbReference type="Proteomes" id="UP001596527"/>
    </source>
</evidence>
<dbReference type="InterPro" id="IPR051812">
    <property type="entry name" value="SPI_LacAB/RpiB"/>
</dbReference>
<sequence length="163" mass="17031">MGLRIVVAADAAGVDYKEAIKADLEADPRVDSVIDVGIAPGEATPYPHQGVAGARAIAEGRADRGIFVCGTGMGMAISANKVPGIRACTAHDSFSVERLIMSNNAQVLCLGERVIGQELARRLAREFLGYTFDPGSHSQANVELIEKYESELGADGASVPASC</sequence>
<evidence type="ECO:0000313" key="3">
    <source>
        <dbReference type="EMBL" id="MFC7580049.1"/>
    </source>
</evidence>
<dbReference type="PIRSF" id="PIRSF005384">
    <property type="entry name" value="RpiB_LacA_B"/>
    <property type="match status" value="1"/>
</dbReference>
<dbReference type="SUPFAM" id="SSF89623">
    <property type="entry name" value="Ribose/Galactose isomerase RpiB/AlsB"/>
    <property type="match status" value="1"/>
</dbReference>
<dbReference type="NCBIfam" id="NF004051">
    <property type="entry name" value="PRK05571.1"/>
    <property type="match status" value="1"/>
</dbReference>
<accession>A0ABW2SIV7</accession>
<keyword evidence="2 3" id="KW-0413">Isomerase</keyword>
<keyword evidence="4" id="KW-1185">Reference proteome</keyword>
<dbReference type="InterPro" id="IPR011860">
    <property type="entry name" value="Rib-5-P_Isoase_Actino"/>
</dbReference>
<dbReference type="GO" id="GO:0004751">
    <property type="term" value="F:ribose-5-phosphate isomerase activity"/>
    <property type="evidence" value="ECO:0007669"/>
    <property type="project" value="UniProtKB-EC"/>
</dbReference>
<dbReference type="InterPro" id="IPR003500">
    <property type="entry name" value="RpiB_LacA_LacB"/>
</dbReference>
<dbReference type="RefSeq" id="WP_380971722.1">
    <property type="nucleotide sequence ID" value="NZ_JBHTEF010000001.1"/>
</dbReference>